<dbReference type="InterPro" id="IPR020456">
    <property type="entry name" value="Acylphosphatase"/>
</dbReference>
<dbReference type="InterPro" id="IPR017968">
    <property type="entry name" value="Acylphosphatase_CS"/>
</dbReference>
<dbReference type="InterPro" id="IPR036046">
    <property type="entry name" value="Acylphosphatase-like_dom_sf"/>
</dbReference>
<dbReference type="Gene3D" id="3.30.70.100">
    <property type="match status" value="1"/>
</dbReference>
<dbReference type="EC" id="3.6.1.7" evidence="2 6"/>
<dbReference type="Pfam" id="PF00708">
    <property type="entry name" value="Acylphosphatase"/>
    <property type="match status" value="1"/>
</dbReference>
<name>A0A5R9EWW8_9BACL</name>
<keyword evidence="4 6" id="KW-0378">Hydrolase</keyword>
<dbReference type="PANTHER" id="PTHR10029">
    <property type="entry name" value="ACYLPHOSPHATASE"/>
    <property type="match status" value="1"/>
</dbReference>
<evidence type="ECO:0000256" key="1">
    <source>
        <dbReference type="ARBA" id="ARBA00005614"/>
    </source>
</evidence>
<feature type="active site" evidence="6">
    <location>
        <position position="22"/>
    </location>
</feature>
<evidence type="ECO:0000256" key="6">
    <source>
        <dbReference type="PROSITE-ProRule" id="PRU00520"/>
    </source>
</evidence>
<dbReference type="PROSITE" id="PS00150">
    <property type="entry name" value="ACYLPHOSPHATASE_1"/>
    <property type="match status" value="1"/>
</dbReference>
<dbReference type="OrthoDB" id="9808093at2"/>
<evidence type="ECO:0000313" key="10">
    <source>
        <dbReference type="Proteomes" id="UP000308230"/>
    </source>
</evidence>
<keyword evidence="10" id="KW-1185">Reference proteome</keyword>
<reference evidence="9 10" key="1">
    <citation type="submission" date="2019-04" db="EMBL/GenBank/DDBJ databases">
        <title>Bacillus caeni sp. nov., a bacterium isolated from mangrove sediment.</title>
        <authorList>
            <person name="Huang H."/>
            <person name="Mo K."/>
            <person name="Hu Y."/>
        </authorList>
    </citation>
    <scope>NUCLEOTIDE SEQUENCE [LARGE SCALE GENOMIC DNA]</scope>
    <source>
        <strain evidence="9 10">HB172195</strain>
    </source>
</reference>
<dbReference type="Proteomes" id="UP000308230">
    <property type="component" value="Unassembled WGS sequence"/>
</dbReference>
<accession>A0A5R9EWW8</accession>
<evidence type="ECO:0000259" key="8">
    <source>
        <dbReference type="PROSITE" id="PS51160"/>
    </source>
</evidence>
<dbReference type="GO" id="GO:0003998">
    <property type="term" value="F:acylphosphatase activity"/>
    <property type="evidence" value="ECO:0007669"/>
    <property type="project" value="UniProtKB-EC"/>
</dbReference>
<comment type="caution">
    <text evidence="9">The sequence shown here is derived from an EMBL/GenBank/DDBJ whole genome shotgun (WGS) entry which is preliminary data.</text>
</comment>
<feature type="active site" evidence="6">
    <location>
        <position position="40"/>
    </location>
</feature>
<evidence type="ECO:0000313" key="9">
    <source>
        <dbReference type="EMBL" id="TLS35752.1"/>
    </source>
</evidence>
<organism evidence="9 10">
    <name type="scientific">Exobacillus caeni</name>
    <dbReference type="NCBI Taxonomy" id="2574798"/>
    <lineage>
        <taxon>Bacteria</taxon>
        <taxon>Bacillati</taxon>
        <taxon>Bacillota</taxon>
        <taxon>Bacilli</taxon>
        <taxon>Bacillales</taxon>
        <taxon>Guptibacillaceae</taxon>
        <taxon>Exobacillus</taxon>
    </lineage>
</organism>
<gene>
    <name evidence="9" type="ORF">FCL54_19035</name>
</gene>
<comment type="similarity">
    <text evidence="1 7">Belongs to the acylphosphatase family.</text>
</comment>
<evidence type="ECO:0000256" key="4">
    <source>
        <dbReference type="ARBA" id="ARBA00022801"/>
    </source>
</evidence>
<dbReference type="AlphaFoldDB" id="A0A5R9EWW8"/>
<comment type="catalytic activity">
    <reaction evidence="5 6">
        <text>an acyl phosphate + H2O = a carboxylate + phosphate + H(+)</text>
        <dbReference type="Rhea" id="RHEA:14965"/>
        <dbReference type="ChEBI" id="CHEBI:15377"/>
        <dbReference type="ChEBI" id="CHEBI:15378"/>
        <dbReference type="ChEBI" id="CHEBI:29067"/>
        <dbReference type="ChEBI" id="CHEBI:43474"/>
        <dbReference type="ChEBI" id="CHEBI:59918"/>
        <dbReference type="EC" id="3.6.1.7"/>
    </reaction>
</comment>
<dbReference type="EMBL" id="SWLG01000017">
    <property type="protein sequence ID" value="TLS35752.1"/>
    <property type="molecule type" value="Genomic_DNA"/>
</dbReference>
<dbReference type="PROSITE" id="PS51160">
    <property type="entry name" value="ACYLPHOSPHATASE_3"/>
    <property type="match status" value="1"/>
</dbReference>
<sequence>MNKVKKRFHIVVHGRVQGVGFRYYTQQQASHHNIVGWVRNNPDETVEMDIQGEFPEAESFISAIEKGSPYSYVEKVDRKEMADLKDYNSFHITH</sequence>
<dbReference type="PANTHER" id="PTHR10029:SF3">
    <property type="entry name" value="ACYLPHOSPHATASE-RELATED"/>
    <property type="match status" value="1"/>
</dbReference>
<evidence type="ECO:0000256" key="2">
    <source>
        <dbReference type="ARBA" id="ARBA00012150"/>
    </source>
</evidence>
<proteinExistence type="inferred from homology"/>
<feature type="domain" description="Acylphosphatase-like" evidence="8">
    <location>
        <begin position="7"/>
        <end position="94"/>
    </location>
</feature>
<dbReference type="InterPro" id="IPR001792">
    <property type="entry name" value="Acylphosphatase-like_dom"/>
</dbReference>
<dbReference type="SUPFAM" id="SSF54975">
    <property type="entry name" value="Acylphosphatase/BLUF domain-like"/>
    <property type="match status" value="1"/>
</dbReference>
<dbReference type="PRINTS" id="PR00112">
    <property type="entry name" value="ACYLPHPHTASE"/>
</dbReference>
<evidence type="ECO:0000256" key="5">
    <source>
        <dbReference type="ARBA" id="ARBA00047645"/>
    </source>
</evidence>
<evidence type="ECO:0000256" key="7">
    <source>
        <dbReference type="RuleBase" id="RU004168"/>
    </source>
</evidence>
<protein>
    <recommendedName>
        <fullName evidence="3 6">acylphosphatase</fullName>
        <ecNumber evidence="2 6">3.6.1.7</ecNumber>
    </recommendedName>
</protein>
<evidence type="ECO:0000256" key="3">
    <source>
        <dbReference type="ARBA" id="ARBA00015991"/>
    </source>
</evidence>